<proteinExistence type="predicted"/>
<accession>A0A671PY88</accession>
<feature type="compositionally biased region" description="Low complexity" evidence="1">
    <location>
        <begin position="136"/>
        <end position="150"/>
    </location>
</feature>
<evidence type="ECO:0000313" key="3">
    <source>
        <dbReference type="Proteomes" id="UP000472260"/>
    </source>
</evidence>
<evidence type="ECO:0000256" key="1">
    <source>
        <dbReference type="SAM" id="MobiDB-lite"/>
    </source>
</evidence>
<evidence type="ECO:0000313" key="2">
    <source>
        <dbReference type="Ensembl" id="ENSSANP00000064213.1"/>
    </source>
</evidence>
<dbReference type="Ensembl" id="ENSSANT00000068266.1">
    <property type="protein sequence ID" value="ENSSANP00000064213.1"/>
    <property type="gene ID" value="ENSSANG00000032032.1"/>
</dbReference>
<feature type="region of interest" description="Disordered" evidence="1">
    <location>
        <begin position="72"/>
        <end position="154"/>
    </location>
</feature>
<feature type="region of interest" description="Disordered" evidence="1">
    <location>
        <begin position="1"/>
        <end position="46"/>
    </location>
</feature>
<feature type="compositionally biased region" description="Low complexity" evidence="1">
    <location>
        <begin position="92"/>
        <end position="126"/>
    </location>
</feature>
<reference evidence="2" key="2">
    <citation type="submission" date="2025-09" db="UniProtKB">
        <authorList>
            <consortium name="Ensembl"/>
        </authorList>
    </citation>
    <scope>IDENTIFICATION</scope>
</reference>
<dbReference type="Proteomes" id="UP000472260">
    <property type="component" value="Unassembled WGS sequence"/>
</dbReference>
<dbReference type="AlphaFoldDB" id="A0A671PY88"/>
<keyword evidence="3" id="KW-1185">Reference proteome</keyword>
<sequence>MRAILGSGLSPGSSHSMMGPSPGPATSTGLSFPPQAPAGYSQESLHQMHKPVEENLSEDARFTQMKVVPMRMTRPGSPMDQHSQGYPSPLGSSEHVSSPVSASGPPSGPLLSTSGSSSASLDGVDSQCLPQQNRLGSQSAAPGPSGSSAPTPFNQSQLHQLRAQIMGCTINCMRYLMRILSVKTVL</sequence>
<organism evidence="2 3">
    <name type="scientific">Sinocyclocheilus anshuiensis</name>
    <dbReference type="NCBI Taxonomy" id="1608454"/>
    <lineage>
        <taxon>Eukaryota</taxon>
        <taxon>Metazoa</taxon>
        <taxon>Chordata</taxon>
        <taxon>Craniata</taxon>
        <taxon>Vertebrata</taxon>
        <taxon>Euteleostomi</taxon>
        <taxon>Actinopterygii</taxon>
        <taxon>Neopterygii</taxon>
        <taxon>Teleostei</taxon>
        <taxon>Ostariophysi</taxon>
        <taxon>Cypriniformes</taxon>
        <taxon>Cyprinidae</taxon>
        <taxon>Cyprininae</taxon>
        <taxon>Sinocyclocheilus</taxon>
    </lineage>
</organism>
<name>A0A671PY88_9TELE</name>
<protein>
    <submittedName>
        <fullName evidence="2">Uncharacterized protein</fullName>
    </submittedName>
</protein>
<reference evidence="2" key="1">
    <citation type="submission" date="2025-08" db="UniProtKB">
        <authorList>
            <consortium name="Ensembl"/>
        </authorList>
    </citation>
    <scope>IDENTIFICATION</scope>
</reference>
<feature type="compositionally biased region" description="Low complexity" evidence="1">
    <location>
        <begin position="1"/>
        <end position="20"/>
    </location>
</feature>